<keyword evidence="3" id="KW-1185">Reference proteome</keyword>
<organism evidence="2 3">
    <name type="scientific">Bradyrhizobium erythrophlei</name>
    <dbReference type="NCBI Taxonomy" id="1437360"/>
    <lineage>
        <taxon>Bacteria</taxon>
        <taxon>Pseudomonadati</taxon>
        <taxon>Pseudomonadota</taxon>
        <taxon>Alphaproteobacteria</taxon>
        <taxon>Hyphomicrobiales</taxon>
        <taxon>Nitrobacteraceae</taxon>
        <taxon>Bradyrhizobium</taxon>
    </lineage>
</organism>
<keyword evidence="1" id="KW-0378">Hydrolase</keyword>
<accession>A0A1M7UWZ8</accession>
<dbReference type="Gene3D" id="3.40.720.10">
    <property type="entry name" value="Alkaline Phosphatase, subunit A"/>
    <property type="match status" value="1"/>
</dbReference>
<dbReference type="EMBL" id="LT670849">
    <property type="protein sequence ID" value="SHN87437.1"/>
    <property type="molecule type" value="Genomic_DNA"/>
</dbReference>
<dbReference type="Pfam" id="PF04185">
    <property type="entry name" value="Phosphoesterase"/>
    <property type="match status" value="1"/>
</dbReference>
<proteinExistence type="predicted"/>
<evidence type="ECO:0000313" key="3">
    <source>
        <dbReference type="Proteomes" id="UP000184096"/>
    </source>
</evidence>
<protein>
    <submittedName>
        <fullName evidence="2">Phosphoesterase family protein</fullName>
    </submittedName>
</protein>
<evidence type="ECO:0000256" key="1">
    <source>
        <dbReference type="ARBA" id="ARBA00022801"/>
    </source>
</evidence>
<dbReference type="AlphaFoldDB" id="A0A1M7UWZ8"/>
<name>A0A1M7UWZ8_9BRAD</name>
<dbReference type="InterPro" id="IPR007312">
    <property type="entry name" value="Phosphoesterase"/>
</dbReference>
<evidence type="ECO:0000313" key="2">
    <source>
        <dbReference type="EMBL" id="SHN87437.1"/>
    </source>
</evidence>
<reference evidence="3" key="1">
    <citation type="submission" date="2016-11" db="EMBL/GenBank/DDBJ databases">
        <authorList>
            <person name="Varghese N."/>
            <person name="Submissions S."/>
        </authorList>
    </citation>
    <scope>NUCLEOTIDE SEQUENCE [LARGE SCALE GENOMIC DNA]</scope>
    <source>
        <strain evidence="3">GAS401</strain>
    </source>
</reference>
<dbReference type="RefSeq" id="WP_197685896.1">
    <property type="nucleotide sequence ID" value="NZ_LT670849.1"/>
</dbReference>
<dbReference type="GO" id="GO:0016788">
    <property type="term" value="F:hydrolase activity, acting on ester bonds"/>
    <property type="evidence" value="ECO:0007669"/>
    <property type="project" value="InterPro"/>
</dbReference>
<dbReference type="PANTHER" id="PTHR31956:SF8">
    <property type="entry name" value="ACID PHOSPHATASE PHOA (AFU_ORTHOLOGUE AFUA_1G03570)"/>
    <property type="match status" value="1"/>
</dbReference>
<sequence length="314" mass="34066">MYPPQIKTIGDQLTAARLSWKGYMEDMGKNPAREQATCGQPLITVNGVTKVALNQVDGTQAAEAFPGGDQYAARHNPFVYFHSLIDSGQCARHVVNFNQFQQDLAHESTTPHFSFITPNLCHDGHDGNGTTTKCKNTVEPGGLVSIDAFLKQTVPLIMNSPAYKEDGLIIVTFDEGGLTFDGANSQITAEGISCCGQQPGPNIEPLLVPGQPLKLGFENIPRGTPPNFFTTTTGFGGDRIGGVLLSPFLKPGTVSNVPFNHYSMLKTVEDIFGLDHLGYAGQPGLQGFFGCTNSDIRVGWDDDDQFRHCQRDRD</sequence>
<dbReference type="InterPro" id="IPR017850">
    <property type="entry name" value="Alkaline_phosphatase_core_sf"/>
</dbReference>
<gene>
    <name evidence="2" type="ORF">SAMN05444170_7175</name>
</gene>
<dbReference type="PANTHER" id="PTHR31956">
    <property type="entry name" value="NON-SPECIFIC PHOSPHOLIPASE C4-RELATED"/>
    <property type="match status" value="1"/>
</dbReference>
<dbReference type="Proteomes" id="UP000184096">
    <property type="component" value="Chromosome I"/>
</dbReference>
<dbReference type="GO" id="GO:0009395">
    <property type="term" value="P:phospholipid catabolic process"/>
    <property type="evidence" value="ECO:0007669"/>
    <property type="project" value="TreeGrafter"/>
</dbReference>